<accession>A0A2H1GN58</accession>
<gene>
    <name evidence="3" type="ORF">ZT1E4_G7382</name>
</gene>
<evidence type="ECO:0000313" key="3">
    <source>
        <dbReference type="EMBL" id="SMR55035.1"/>
    </source>
</evidence>
<keyword evidence="2" id="KW-0812">Transmembrane</keyword>
<dbReference type="EMBL" id="LT854259">
    <property type="protein sequence ID" value="SMR55035.1"/>
    <property type="molecule type" value="Genomic_DNA"/>
</dbReference>
<dbReference type="AlphaFoldDB" id="A0A2H1GN58"/>
<name>A0A2H1GN58_ZYMTR</name>
<feature type="region of interest" description="Disordered" evidence="1">
    <location>
        <begin position="1"/>
        <end position="59"/>
    </location>
</feature>
<feature type="compositionally biased region" description="Acidic residues" evidence="1">
    <location>
        <begin position="43"/>
        <end position="53"/>
    </location>
</feature>
<keyword evidence="2" id="KW-0472">Membrane</keyword>
<proteinExistence type="predicted"/>
<reference evidence="3" key="1">
    <citation type="submission" date="2017-05" db="EMBL/GenBank/DDBJ databases">
        <authorList>
            <person name="Plissonneau C."/>
            <person name="Plissonneau C."/>
        </authorList>
    </citation>
    <scope>NUCLEOTIDE SEQUENCE</scope>
</reference>
<evidence type="ECO:0000256" key="1">
    <source>
        <dbReference type="SAM" id="MobiDB-lite"/>
    </source>
</evidence>
<keyword evidence="2" id="KW-1133">Transmembrane helix</keyword>
<dbReference type="Proteomes" id="UP000245764">
    <property type="component" value="Chromosome 7"/>
</dbReference>
<protein>
    <submittedName>
        <fullName evidence="3">Uncharacterized protein</fullName>
    </submittedName>
</protein>
<sequence>MRQTLRPLPPAYVRGTHSGSPSPHPATETSSRPQVPEPIDPTYDSDYDSDDDPPPYSRYSSLASLAAVASRTPQAATSLMASTAVPLPAINEGEALPTSTVPAASRSWFFTPSYPSPEFQPPPASVQNDPIEIHSTSTQRYVHFASPLSASKEEAPSIAATTSADLEAQRTSRNPKRRRFRCCGCGGKVFWNFVLFWVVVIGVSAGVAWSETRPAGEYHGR</sequence>
<evidence type="ECO:0000256" key="2">
    <source>
        <dbReference type="SAM" id="Phobius"/>
    </source>
</evidence>
<feature type="transmembrane region" description="Helical" evidence="2">
    <location>
        <begin position="189"/>
        <end position="209"/>
    </location>
</feature>
<feature type="compositionally biased region" description="Polar residues" evidence="1">
    <location>
        <begin position="17"/>
        <end position="33"/>
    </location>
</feature>
<organism evidence="3">
    <name type="scientific">Zymoseptoria tritici ST99CH_1E4</name>
    <dbReference type="NCBI Taxonomy" id="1276532"/>
    <lineage>
        <taxon>Eukaryota</taxon>
        <taxon>Fungi</taxon>
        <taxon>Dikarya</taxon>
        <taxon>Ascomycota</taxon>
        <taxon>Pezizomycotina</taxon>
        <taxon>Dothideomycetes</taxon>
        <taxon>Dothideomycetidae</taxon>
        <taxon>Mycosphaerellales</taxon>
        <taxon>Mycosphaerellaceae</taxon>
        <taxon>Zymoseptoria</taxon>
    </lineage>
</organism>